<keyword evidence="3" id="KW-1185">Reference proteome</keyword>
<dbReference type="Pfam" id="PF05076">
    <property type="entry name" value="SUFU"/>
    <property type="match status" value="1"/>
</dbReference>
<protein>
    <submittedName>
        <fullName evidence="2">Suppressor of fused domain protein</fullName>
    </submittedName>
</protein>
<organism evidence="2 3">
    <name type="scientific">Actinoplanes subglobosus</name>
    <dbReference type="NCBI Taxonomy" id="1547892"/>
    <lineage>
        <taxon>Bacteria</taxon>
        <taxon>Bacillati</taxon>
        <taxon>Actinomycetota</taxon>
        <taxon>Actinomycetes</taxon>
        <taxon>Micromonosporales</taxon>
        <taxon>Micromonosporaceae</taxon>
        <taxon>Actinoplanes</taxon>
    </lineage>
</organism>
<evidence type="ECO:0000313" key="2">
    <source>
        <dbReference type="EMBL" id="MFC4066417.1"/>
    </source>
</evidence>
<feature type="domain" description="Suppressor of fused-like" evidence="1">
    <location>
        <begin position="37"/>
        <end position="201"/>
    </location>
</feature>
<gene>
    <name evidence="2" type="ORF">ACFO0C_15900</name>
</gene>
<name>A0ABV8ITV6_9ACTN</name>
<dbReference type="InterPro" id="IPR037181">
    <property type="entry name" value="SUFU_N"/>
</dbReference>
<reference evidence="3" key="1">
    <citation type="journal article" date="2019" name="Int. J. Syst. Evol. Microbiol.">
        <title>The Global Catalogue of Microorganisms (GCM) 10K type strain sequencing project: providing services to taxonomists for standard genome sequencing and annotation.</title>
        <authorList>
            <consortium name="The Broad Institute Genomics Platform"/>
            <consortium name="The Broad Institute Genome Sequencing Center for Infectious Disease"/>
            <person name="Wu L."/>
            <person name="Ma J."/>
        </authorList>
    </citation>
    <scope>NUCLEOTIDE SEQUENCE [LARGE SCALE GENOMIC DNA]</scope>
    <source>
        <strain evidence="3">TBRC 5832</strain>
    </source>
</reference>
<dbReference type="InterPro" id="IPR007768">
    <property type="entry name" value="Suppressor_of_fused"/>
</dbReference>
<evidence type="ECO:0000259" key="1">
    <source>
        <dbReference type="Pfam" id="PF05076"/>
    </source>
</evidence>
<dbReference type="Proteomes" id="UP001595867">
    <property type="component" value="Unassembled WGS sequence"/>
</dbReference>
<evidence type="ECO:0000313" key="3">
    <source>
        <dbReference type="Proteomes" id="UP001595867"/>
    </source>
</evidence>
<dbReference type="InterPro" id="IPR020941">
    <property type="entry name" value="SUFU-like_domain"/>
</dbReference>
<proteinExistence type="predicted"/>
<sequence>MTAEAPGWDAIDARLDDFYPGVEPQHFAPMPPFALGGQDPLDGISFYPRDDHWHVVGYGMSELYARDENDEETEISGLGFEFTFRIARDPADGEPPMWAANLLQSLARYVYSSGNWFEPGHHMNAAGPIAPGHATAVTALAFAEDPELGTIGTPHGRLRFLQVVGLTGDEYEAVRQWDTDGVLGLLAARDNPLLVTDLDRPSATDDPAVRTAVDAGRERDGSSTGLLLLAGFRFELPSPGAVVLRFKEGDGPVLAQAIRSRLGHDRPLILDGDGHARVLLTPSADYAVRPLDDNALEIDLPPSAVEALSTPPAPGTHEIPATTVTLSVAGTP</sequence>
<dbReference type="PANTHER" id="PTHR10928">
    <property type="entry name" value="SUPPRESSOR OF FUSED"/>
    <property type="match status" value="1"/>
</dbReference>
<dbReference type="SUPFAM" id="SSF103359">
    <property type="entry name" value="Suppressor of Fused, N-terminal domain"/>
    <property type="match status" value="1"/>
</dbReference>
<dbReference type="RefSeq" id="WP_378067385.1">
    <property type="nucleotide sequence ID" value="NZ_JBHSBL010000015.1"/>
</dbReference>
<accession>A0ABV8ITV6</accession>
<dbReference type="PANTHER" id="PTHR10928:SF2">
    <property type="entry name" value="SUPPRESSOR OF FUSED HOMOLOG"/>
    <property type="match status" value="1"/>
</dbReference>
<comment type="caution">
    <text evidence="2">The sequence shown here is derived from an EMBL/GenBank/DDBJ whole genome shotgun (WGS) entry which is preliminary data.</text>
</comment>
<dbReference type="EMBL" id="JBHSBL010000015">
    <property type="protein sequence ID" value="MFC4066417.1"/>
    <property type="molecule type" value="Genomic_DNA"/>
</dbReference>